<feature type="compositionally biased region" description="Polar residues" evidence="2">
    <location>
        <begin position="295"/>
        <end position="307"/>
    </location>
</feature>
<feature type="region of interest" description="Disordered" evidence="2">
    <location>
        <begin position="366"/>
        <end position="403"/>
    </location>
</feature>
<comment type="caution">
    <text evidence="4">The sequence shown here is derived from an EMBL/GenBank/DDBJ whole genome shotgun (WGS) entry which is preliminary data.</text>
</comment>
<feature type="region of interest" description="Disordered" evidence="2">
    <location>
        <begin position="230"/>
        <end position="337"/>
    </location>
</feature>
<dbReference type="GO" id="GO:0005737">
    <property type="term" value="C:cytoplasm"/>
    <property type="evidence" value="ECO:0007669"/>
    <property type="project" value="TreeGrafter"/>
</dbReference>
<dbReference type="Proteomes" id="UP000092993">
    <property type="component" value="Unassembled WGS sequence"/>
</dbReference>
<name>A0A1C7M4C6_GRIFR</name>
<evidence type="ECO:0000256" key="1">
    <source>
        <dbReference type="ARBA" id="ARBA00023002"/>
    </source>
</evidence>
<evidence type="ECO:0000313" key="4">
    <source>
        <dbReference type="EMBL" id="OBZ71761.1"/>
    </source>
</evidence>
<dbReference type="Gene3D" id="3.20.20.100">
    <property type="entry name" value="NADP-dependent oxidoreductase domain"/>
    <property type="match status" value="1"/>
</dbReference>
<dbReference type="PANTHER" id="PTHR43625:SF78">
    <property type="entry name" value="PYRIDOXAL REDUCTASE-RELATED"/>
    <property type="match status" value="1"/>
</dbReference>
<sequence length="579" mass="63594">MWLFADLHRPSPENLRRSVDKILAALRGTKKVDLFEPARIDSNVSVEDTVRTLAELVREGKFDHIGLSETRAETLRRGNAIHPISMVEIEVSPWSYEEETKKVIATASELGITVAAYSPLGRGFLTGSIKKSEDLAETDIRRNLTRFQNENIRHNTAIVDALTALAAQKGITPAQLCIAWVGALGATMLPLPGSSNAKRTLENLAGGSVVLTQADMDAVARVLAAHPTRVFTPHGVPDDLTATQPSSKPQVPYLSHSHPQNPPHVLHDGVHDRAIHPSHHPRTEESQGLDDRSTIHQLSSRLAQTRSHGAHESLERHAPLGGHLPERAAHSKPALRAPSEPIMFRIARARQMAKYEQRTLLATCTRPKAHSTNEHRRPAAQSACVHPPSFRPRSHGAHESLERHASLGGHLLARAAPSKQAIASNPALRRSRSCFASPRARQMARYEPHNMHASQNAQHKRTRKPSCPVRAHPRSFHPRAATQTTCRSCFVFRTSERALWPDIKNYLRTATPPGRPRPRSAAAVQSCSRPERAASPKTVSILTTIPSPRPGQLAEEEAHIGAPKHPSHTQGVELTPNST</sequence>
<dbReference type="AlphaFoldDB" id="A0A1C7M4C6"/>
<feature type="region of interest" description="Disordered" evidence="2">
    <location>
        <begin position="450"/>
        <end position="474"/>
    </location>
</feature>
<feature type="compositionally biased region" description="Basic and acidic residues" evidence="2">
    <location>
        <begin position="309"/>
        <end position="329"/>
    </location>
</feature>
<keyword evidence="5" id="KW-1185">Reference proteome</keyword>
<evidence type="ECO:0000259" key="3">
    <source>
        <dbReference type="Pfam" id="PF00248"/>
    </source>
</evidence>
<dbReference type="InterPro" id="IPR023210">
    <property type="entry name" value="NADP_OxRdtase_dom"/>
</dbReference>
<keyword evidence="1" id="KW-0560">Oxidoreductase</keyword>
<dbReference type="SUPFAM" id="SSF51430">
    <property type="entry name" value="NAD(P)-linked oxidoreductase"/>
    <property type="match status" value="1"/>
</dbReference>
<dbReference type="EMBL" id="LUGG01000010">
    <property type="protein sequence ID" value="OBZ71761.1"/>
    <property type="molecule type" value="Genomic_DNA"/>
</dbReference>
<accession>A0A1C7M4C6</accession>
<dbReference type="PANTHER" id="PTHR43625">
    <property type="entry name" value="AFLATOXIN B1 ALDEHYDE REDUCTASE"/>
    <property type="match status" value="1"/>
</dbReference>
<evidence type="ECO:0000256" key="2">
    <source>
        <dbReference type="SAM" id="MobiDB-lite"/>
    </source>
</evidence>
<feature type="compositionally biased region" description="Basic and acidic residues" evidence="2">
    <location>
        <begin position="265"/>
        <end position="294"/>
    </location>
</feature>
<dbReference type="InterPro" id="IPR036812">
    <property type="entry name" value="NAD(P)_OxRdtase_dom_sf"/>
</dbReference>
<gene>
    <name evidence="4" type="primary">AGD2</name>
    <name evidence="4" type="ORF">A0H81_08170</name>
</gene>
<proteinExistence type="predicted"/>
<dbReference type="STRING" id="5627.A0A1C7M4C6"/>
<dbReference type="GO" id="GO:0016491">
    <property type="term" value="F:oxidoreductase activity"/>
    <property type="evidence" value="ECO:0007669"/>
    <property type="project" value="UniProtKB-KW"/>
</dbReference>
<dbReference type="InterPro" id="IPR050791">
    <property type="entry name" value="Aldo-Keto_reductase"/>
</dbReference>
<feature type="region of interest" description="Disordered" evidence="2">
    <location>
        <begin position="508"/>
        <end position="579"/>
    </location>
</feature>
<reference evidence="4 5" key="1">
    <citation type="submission" date="2016-03" db="EMBL/GenBank/DDBJ databases">
        <title>Whole genome sequencing of Grifola frondosa 9006-11.</title>
        <authorList>
            <person name="Min B."/>
            <person name="Park H."/>
            <person name="Kim J.-G."/>
            <person name="Cho H."/>
            <person name="Oh Y.-L."/>
            <person name="Kong W.-S."/>
            <person name="Choi I.-G."/>
        </authorList>
    </citation>
    <scope>NUCLEOTIDE SEQUENCE [LARGE SCALE GENOMIC DNA]</scope>
    <source>
        <strain evidence="4 5">9006-11</strain>
    </source>
</reference>
<feature type="domain" description="NADP-dependent oxidoreductase" evidence="3">
    <location>
        <begin position="11"/>
        <end position="222"/>
    </location>
</feature>
<evidence type="ECO:0000313" key="5">
    <source>
        <dbReference type="Proteomes" id="UP000092993"/>
    </source>
</evidence>
<protein>
    <submittedName>
        <fullName evidence="4">Putative aldo-keto reductase 2</fullName>
    </submittedName>
</protein>
<organism evidence="4 5">
    <name type="scientific">Grifola frondosa</name>
    <name type="common">Maitake</name>
    <name type="synonym">Polyporus frondosus</name>
    <dbReference type="NCBI Taxonomy" id="5627"/>
    <lineage>
        <taxon>Eukaryota</taxon>
        <taxon>Fungi</taxon>
        <taxon>Dikarya</taxon>
        <taxon>Basidiomycota</taxon>
        <taxon>Agaricomycotina</taxon>
        <taxon>Agaricomycetes</taxon>
        <taxon>Polyporales</taxon>
        <taxon>Grifolaceae</taxon>
        <taxon>Grifola</taxon>
    </lineage>
</organism>
<feature type="compositionally biased region" description="Polar residues" evidence="2">
    <location>
        <begin position="537"/>
        <end position="546"/>
    </location>
</feature>
<dbReference type="Pfam" id="PF00248">
    <property type="entry name" value="Aldo_ket_red"/>
    <property type="match status" value="1"/>
</dbReference>
<feature type="compositionally biased region" description="Polar residues" evidence="2">
    <location>
        <begin position="568"/>
        <end position="579"/>
    </location>
</feature>
<dbReference type="OrthoDB" id="37537at2759"/>